<comment type="caution">
    <text evidence="2">The sequence shown here is derived from an EMBL/GenBank/DDBJ whole genome shotgun (WGS) entry which is preliminary data.</text>
</comment>
<accession>A0A9X2MIV0</accession>
<evidence type="ECO:0000313" key="3">
    <source>
        <dbReference type="Proteomes" id="UP001142078"/>
    </source>
</evidence>
<keyword evidence="1" id="KW-1133">Transmembrane helix</keyword>
<keyword evidence="1" id="KW-0812">Transmembrane</keyword>
<feature type="transmembrane region" description="Helical" evidence="1">
    <location>
        <begin position="6"/>
        <end position="37"/>
    </location>
</feature>
<sequence length="163" mass="18209">MSTKLIVLGSFMAIIAFIFQIIPVLFSEAFIFVTVLSGIPIYISARKKPIIGLLTYIVAGILVVLLSVHEGFFFFFTNGIVGLSLGISNFYIEKSIVNGIIGGIILTISLSIMTFVFGINIFGKEFSFQVLVQLIILTIFSLFYCLIYNKFSNFVFNKINEKM</sequence>
<feature type="transmembrane region" description="Helical" evidence="1">
    <location>
        <begin position="49"/>
        <end position="66"/>
    </location>
</feature>
<organism evidence="2 3">
    <name type="scientific">Anaerosalibacter massiliensis</name>
    <dbReference type="NCBI Taxonomy" id="1347392"/>
    <lineage>
        <taxon>Bacteria</taxon>
        <taxon>Bacillati</taxon>
        <taxon>Bacillota</taxon>
        <taxon>Tissierellia</taxon>
        <taxon>Tissierellales</taxon>
        <taxon>Sporanaerobacteraceae</taxon>
        <taxon>Anaerosalibacter</taxon>
    </lineage>
</organism>
<reference evidence="2" key="1">
    <citation type="submission" date="2022-07" db="EMBL/GenBank/DDBJ databases">
        <title>Enhanced cultured diversity of the mouse gut microbiota enables custom-made synthetic communities.</title>
        <authorList>
            <person name="Afrizal A."/>
        </authorList>
    </citation>
    <scope>NUCLEOTIDE SEQUENCE</scope>
    <source>
        <strain evidence="2">DSM 29482</strain>
    </source>
</reference>
<feature type="transmembrane region" description="Helical" evidence="1">
    <location>
        <begin position="128"/>
        <end position="148"/>
    </location>
</feature>
<evidence type="ECO:0008006" key="4">
    <source>
        <dbReference type="Google" id="ProtNLM"/>
    </source>
</evidence>
<protein>
    <recommendedName>
        <fullName evidence="4">DUF2232 domain-containing protein</fullName>
    </recommendedName>
</protein>
<dbReference type="Proteomes" id="UP001142078">
    <property type="component" value="Unassembled WGS sequence"/>
</dbReference>
<name>A0A9X2MIV0_9FIRM</name>
<dbReference type="EMBL" id="JANJZL010000009">
    <property type="protein sequence ID" value="MCR2044825.1"/>
    <property type="molecule type" value="Genomic_DNA"/>
</dbReference>
<dbReference type="AlphaFoldDB" id="A0A9X2MIV0"/>
<proteinExistence type="predicted"/>
<keyword evidence="1" id="KW-0472">Membrane</keyword>
<dbReference type="OrthoDB" id="1955476at2"/>
<feature type="transmembrane region" description="Helical" evidence="1">
    <location>
        <begin position="72"/>
        <end position="92"/>
    </location>
</feature>
<evidence type="ECO:0000313" key="2">
    <source>
        <dbReference type="EMBL" id="MCR2044825.1"/>
    </source>
</evidence>
<evidence type="ECO:0000256" key="1">
    <source>
        <dbReference type="SAM" id="Phobius"/>
    </source>
</evidence>
<dbReference type="RefSeq" id="WP_042678922.1">
    <property type="nucleotide sequence ID" value="NZ_CABKTM010000008.1"/>
</dbReference>
<keyword evidence="3" id="KW-1185">Reference proteome</keyword>
<gene>
    <name evidence="2" type="ORF">NSA23_11990</name>
</gene>
<feature type="transmembrane region" description="Helical" evidence="1">
    <location>
        <begin position="99"/>
        <end position="122"/>
    </location>
</feature>